<comment type="caution">
    <text evidence="2">The sequence shown here is derived from an EMBL/GenBank/DDBJ whole genome shotgun (WGS) entry which is preliminary data.</text>
</comment>
<feature type="region of interest" description="Disordered" evidence="1">
    <location>
        <begin position="1"/>
        <end position="35"/>
    </location>
</feature>
<feature type="compositionally biased region" description="Polar residues" evidence="1">
    <location>
        <begin position="110"/>
        <end position="122"/>
    </location>
</feature>
<proteinExistence type="predicted"/>
<dbReference type="AlphaFoldDB" id="A0A1Y2DLA3"/>
<dbReference type="InParanoid" id="A0A1Y2DLA3"/>
<dbReference type="STRING" id="1141098.A0A1Y2DLA3"/>
<evidence type="ECO:0000256" key="1">
    <source>
        <dbReference type="SAM" id="MobiDB-lite"/>
    </source>
</evidence>
<keyword evidence="3" id="KW-1185">Reference proteome</keyword>
<feature type="region of interest" description="Disordered" evidence="1">
    <location>
        <begin position="145"/>
        <end position="249"/>
    </location>
</feature>
<feature type="compositionally biased region" description="Low complexity" evidence="1">
    <location>
        <begin position="145"/>
        <end position="154"/>
    </location>
</feature>
<organism evidence="2 3">
    <name type="scientific">Pseudomassariella vexata</name>
    <dbReference type="NCBI Taxonomy" id="1141098"/>
    <lineage>
        <taxon>Eukaryota</taxon>
        <taxon>Fungi</taxon>
        <taxon>Dikarya</taxon>
        <taxon>Ascomycota</taxon>
        <taxon>Pezizomycotina</taxon>
        <taxon>Sordariomycetes</taxon>
        <taxon>Xylariomycetidae</taxon>
        <taxon>Amphisphaeriales</taxon>
        <taxon>Pseudomassariaceae</taxon>
        <taxon>Pseudomassariella</taxon>
    </lineage>
</organism>
<dbReference type="OrthoDB" id="4666956at2759"/>
<protein>
    <recommendedName>
        <fullName evidence="4">Tesmin/TSO1-like CXC domain-containing protein</fullName>
    </recommendedName>
</protein>
<feature type="region of interest" description="Disordered" evidence="1">
    <location>
        <begin position="91"/>
        <end position="122"/>
    </location>
</feature>
<accession>A0A1Y2DLA3</accession>
<feature type="compositionally biased region" description="Polar residues" evidence="1">
    <location>
        <begin position="161"/>
        <end position="199"/>
    </location>
</feature>
<feature type="compositionally biased region" description="Polar residues" evidence="1">
    <location>
        <begin position="13"/>
        <end position="35"/>
    </location>
</feature>
<gene>
    <name evidence="2" type="ORF">BCR38DRAFT_443645</name>
</gene>
<dbReference type="GeneID" id="63777107"/>
<evidence type="ECO:0000313" key="3">
    <source>
        <dbReference type="Proteomes" id="UP000193689"/>
    </source>
</evidence>
<dbReference type="EMBL" id="MCFJ01000012">
    <property type="protein sequence ID" value="ORY60017.1"/>
    <property type="molecule type" value="Genomic_DNA"/>
</dbReference>
<name>A0A1Y2DLA3_9PEZI</name>
<sequence length="504" mass="55148">MTQPPLSAKRMRSNTSSTDFTNSAPQTTAPALRQSNSNANIGLYVAPTGFNGTFGPTSQVTLRQNLNYAPYGTTGQPNAYPDGFVASPTAYTDSYDPHGHPNSYAAAYGQPTSNGQNSPLTATYTQSTVSNAHNGPYVHLGCQSGSAGPASYSPVPSPVPLNSQNTNYGEIQGRSATPVSRQSFSQYGETYSSQPSAHNPQYHGQAASYPEPTVNPQYSPPLDQPVGNVNQQSPDIPPDGDNGEEDALGEEVDEAVDVCPQSHDLLSAATDELHLQVYPNPTPTVEEEPPKPPDTKCACKKGRGKKKACMNCACSKYGRKCGRHCSCGDACGNPFQDLTTFFGPPEKFPKPCEANACFVTWLSNQPNIEELDMDLMVDMLLYDDKSWATIKGHTKPFREWEDRWLKAKNAKSKKVREGREQLEFDLLRGALGNCNADDFHGYWYSFCQRQWVHMDHWEHCRECKMCAPSSEWHCEQHGRCTTNRTCAGCAGAATYPDMANYVAS</sequence>
<reference evidence="2 3" key="1">
    <citation type="submission" date="2016-07" db="EMBL/GenBank/DDBJ databases">
        <title>Pervasive Adenine N6-methylation of Active Genes in Fungi.</title>
        <authorList>
            <consortium name="DOE Joint Genome Institute"/>
            <person name="Mondo S.J."/>
            <person name="Dannebaum R.O."/>
            <person name="Kuo R.C."/>
            <person name="Labutti K."/>
            <person name="Haridas S."/>
            <person name="Kuo A."/>
            <person name="Salamov A."/>
            <person name="Ahrendt S.R."/>
            <person name="Lipzen A."/>
            <person name="Sullivan W."/>
            <person name="Andreopoulos W.B."/>
            <person name="Clum A."/>
            <person name="Lindquist E."/>
            <person name="Daum C."/>
            <person name="Ramamoorthy G.K."/>
            <person name="Gryganskyi A."/>
            <person name="Culley D."/>
            <person name="Magnuson J.K."/>
            <person name="James T.Y."/>
            <person name="O'Malley M.A."/>
            <person name="Stajich J.E."/>
            <person name="Spatafora J.W."/>
            <person name="Visel A."/>
            <person name="Grigoriev I.V."/>
        </authorList>
    </citation>
    <scope>NUCLEOTIDE SEQUENCE [LARGE SCALE GENOMIC DNA]</scope>
    <source>
        <strain evidence="2 3">CBS 129021</strain>
    </source>
</reference>
<evidence type="ECO:0008006" key="4">
    <source>
        <dbReference type="Google" id="ProtNLM"/>
    </source>
</evidence>
<dbReference type="RefSeq" id="XP_040712451.1">
    <property type="nucleotide sequence ID" value="XM_040860895.1"/>
</dbReference>
<dbReference type="Proteomes" id="UP000193689">
    <property type="component" value="Unassembled WGS sequence"/>
</dbReference>
<evidence type="ECO:0000313" key="2">
    <source>
        <dbReference type="EMBL" id="ORY60017.1"/>
    </source>
</evidence>